<dbReference type="InterPro" id="IPR020084">
    <property type="entry name" value="NUDIX_hydrolase_CS"/>
</dbReference>
<dbReference type="PROSITE" id="PS51462">
    <property type="entry name" value="NUDIX"/>
    <property type="match status" value="1"/>
</dbReference>
<evidence type="ECO:0000256" key="1">
    <source>
        <dbReference type="ARBA" id="ARBA00001936"/>
    </source>
</evidence>
<evidence type="ECO:0000256" key="6">
    <source>
        <dbReference type="ARBA" id="ARBA00023211"/>
    </source>
</evidence>
<keyword evidence="6" id="KW-0464">Manganese</keyword>
<sequence>MKEVLELFKNRKAELIGKYKRNSVVILITYIKGEAHVVFEKRALTMRTQPGDVSLPGGGIEEKESPQEAAIREAVEELGISKDSIKNIGEMDYFISPYNSIIYTFVAELTEKIDKPNKDEVDEVFYVPLKFLLENSPEEYEMELIPKFEEEFPFELINGGRKYKFRKRVQNQYFYKYKGYVIWGFTALIIKRFVDLINENK</sequence>
<dbReference type="InterPro" id="IPR045121">
    <property type="entry name" value="CoAse"/>
</dbReference>
<comment type="cofactor">
    <cofactor evidence="1">
        <name>Mn(2+)</name>
        <dbReference type="ChEBI" id="CHEBI:29035"/>
    </cofactor>
</comment>
<keyword evidence="3" id="KW-0479">Metal-binding</keyword>
<gene>
    <name evidence="8" type="ORF">SAMN02745207_00530</name>
</gene>
<dbReference type="Pfam" id="PF00293">
    <property type="entry name" value="NUDIX"/>
    <property type="match status" value="1"/>
</dbReference>
<keyword evidence="9" id="KW-1185">Reference proteome</keyword>
<evidence type="ECO:0000256" key="2">
    <source>
        <dbReference type="ARBA" id="ARBA00001946"/>
    </source>
</evidence>
<keyword evidence="5" id="KW-0460">Magnesium</keyword>
<dbReference type="EMBL" id="FQXM01000003">
    <property type="protein sequence ID" value="SHH25609.1"/>
    <property type="molecule type" value="Genomic_DNA"/>
</dbReference>
<reference evidence="8 9" key="1">
    <citation type="submission" date="2016-11" db="EMBL/GenBank/DDBJ databases">
        <authorList>
            <person name="Jaros S."/>
            <person name="Januszkiewicz K."/>
            <person name="Wedrychowicz H."/>
        </authorList>
    </citation>
    <scope>NUCLEOTIDE SEQUENCE [LARGE SCALE GENOMIC DNA]</scope>
    <source>
        <strain evidence="8 9">DSM 8605</strain>
    </source>
</reference>
<dbReference type="RefSeq" id="WP_073336720.1">
    <property type="nucleotide sequence ID" value="NZ_FQXM01000003.1"/>
</dbReference>
<dbReference type="CDD" id="cd03426">
    <property type="entry name" value="NUDIX_CoAse_Nudt7"/>
    <property type="match status" value="1"/>
</dbReference>
<evidence type="ECO:0000313" key="8">
    <source>
        <dbReference type="EMBL" id="SHH25609.1"/>
    </source>
</evidence>
<dbReference type="AlphaFoldDB" id="A0A1M5RHX2"/>
<dbReference type="GO" id="GO:0046872">
    <property type="term" value="F:metal ion binding"/>
    <property type="evidence" value="ECO:0007669"/>
    <property type="project" value="UniProtKB-KW"/>
</dbReference>
<dbReference type="Gene3D" id="3.90.79.10">
    <property type="entry name" value="Nucleoside Triphosphate Pyrophosphohydrolase"/>
    <property type="match status" value="1"/>
</dbReference>
<dbReference type="InterPro" id="IPR000086">
    <property type="entry name" value="NUDIX_hydrolase_dom"/>
</dbReference>
<evidence type="ECO:0000256" key="5">
    <source>
        <dbReference type="ARBA" id="ARBA00022842"/>
    </source>
</evidence>
<evidence type="ECO:0000256" key="4">
    <source>
        <dbReference type="ARBA" id="ARBA00022801"/>
    </source>
</evidence>
<dbReference type="STRING" id="1121316.SAMN02745207_00530"/>
<comment type="cofactor">
    <cofactor evidence="2">
        <name>Mg(2+)</name>
        <dbReference type="ChEBI" id="CHEBI:18420"/>
    </cofactor>
</comment>
<dbReference type="InterPro" id="IPR015797">
    <property type="entry name" value="NUDIX_hydrolase-like_dom_sf"/>
</dbReference>
<dbReference type="SUPFAM" id="SSF55811">
    <property type="entry name" value="Nudix"/>
    <property type="match status" value="1"/>
</dbReference>
<dbReference type="PANTHER" id="PTHR12992">
    <property type="entry name" value="NUDIX HYDROLASE"/>
    <property type="match status" value="1"/>
</dbReference>
<feature type="domain" description="Nudix hydrolase" evidence="7">
    <location>
        <begin position="18"/>
        <end position="150"/>
    </location>
</feature>
<dbReference type="OrthoDB" id="9802805at2"/>
<organism evidence="8 9">
    <name type="scientific">Clostridium grantii DSM 8605</name>
    <dbReference type="NCBI Taxonomy" id="1121316"/>
    <lineage>
        <taxon>Bacteria</taxon>
        <taxon>Bacillati</taxon>
        <taxon>Bacillota</taxon>
        <taxon>Clostridia</taxon>
        <taxon>Eubacteriales</taxon>
        <taxon>Clostridiaceae</taxon>
        <taxon>Clostridium</taxon>
    </lineage>
</organism>
<evidence type="ECO:0000256" key="3">
    <source>
        <dbReference type="ARBA" id="ARBA00022723"/>
    </source>
</evidence>
<protein>
    <submittedName>
        <fullName evidence="8">ADP-ribose pyrophosphatase YjhB, NUDIX family</fullName>
    </submittedName>
</protein>
<dbReference type="Proteomes" id="UP000184447">
    <property type="component" value="Unassembled WGS sequence"/>
</dbReference>
<evidence type="ECO:0000259" key="7">
    <source>
        <dbReference type="PROSITE" id="PS51462"/>
    </source>
</evidence>
<evidence type="ECO:0000313" key="9">
    <source>
        <dbReference type="Proteomes" id="UP000184447"/>
    </source>
</evidence>
<name>A0A1M5RHX2_9CLOT</name>
<dbReference type="GO" id="GO:0010945">
    <property type="term" value="F:coenzyme A diphosphatase activity"/>
    <property type="evidence" value="ECO:0007669"/>
    <property type="project" value="InterPro"/>
</dbReference>
<keyword evidence="4" id="KW-0378">Hydrolase</keyword>
<accession>A0A1M5RHX2</accession>
<dbReference type="PROSITE" id="PS00893">
    <property type="entry name" value="NUDIX_BOX"/>
    <property type="match status" value="1"/>
</dbReference>
<dbReference type="PANTHER" id="PTHR12992:SF11">
    <property type="entry name" value="MITOCHONDRIAL COENZYME A DIPHOSPHATASE NUDT8"/>
    <property type="match status" value="1"/>
</dbReference>
<proteinExistence type="predicted"/>